<gene>
    <name evidence="2" type="ORF">ICL16_20250</name>
</gene>
<name>A0A8J6XEX1_9CYAN</name>
<protein>
    <submittedName>
        <fullName evidence="2">PIN domain-containing protein</fullName>
    </submittedName>
</protein>
<reference evidence="2" key="1">
    <citation type="submission" date="2020-09" db="EMBL/GenBank/DDBJ databases">
        <title>Iningainema tapete sp. nov. (Scytonemataceae, Cyanobacteria) from greenhouses in central Florida (USA) produces two types of nodularin with biosynthetic potential for microcystin-LR and anabaenopeptins.</title>
        <authorList>
            <person name="Berthold D.E."/>
            <person name="Lefler F.W."/>
            <person name="Huang I.-S."/>
            <person name="Abdulla H."/>
            <person name="Zimba P.V."/>
            <person name="Laughinghouse H.D. IV."/>
        </authorList>
    </citation>
    <scope>NUCLEOTIDE SEQUENCE</scope>
    <source>
        <strain evidence="2">BLCCT55</strain>
    </source>
</reference>
<evidence type="ECO:0000313" key="2">
    <source>
        <dbReference type="EMBL" id="MBD2774339.1"/>
    </source>
</evidence>
<organism evidence="2 3">
    <name type="scientific">Iningainema tapete BLCC-T55</name>
    <dbReference type="NCBI Taxonomy" id="2748662"/>
    <lineage>
        <taxon>Bacteria</taxon>
        <taxon>Bacillati</taxon>
        <taxon>Cyanobacteriota</taxon>
        <taxon>Cyanophyceae</taxon>
        <taxon>Nostocales</taxon>
        <taxon>Scytonemataceae</taxon>
        <taxon>Iningainema tapete</taxon>
    </lineage>
</organism>
<accession>A0A8J6XEX1</accession>
<sequence length="141" mass="15934">MRQQILLDTGPLVALIDRRDRYHSWIMTELATIQPPLLSCEAVLSEAWFLLQRVSNGRETLVGLLKSQQILVAFQLTEEVESITELLTRYLSVPISLADASLVRMAELYLGSEVLTLDSDFLIYRKHKNQPIPVIIPVSGT</sequence>
<dbReference type="AlphaFoldDB" id="A0A8J6XEX1"/>
<evidence type="ECO:0000313" key="3">
    <source>
        <dbReference type="Proteomes" id="UP000629098"/>
    </source>
</evidence>
<comment type="caution">
    <text evidence="2">The sequence shown here is derived from an EMBL/GenBank/DDBJ whole genome shotgun (WGS) entry which is preliminary data.</text>
</comment>
<keyword evidence="3" id="KW-1185">Reference proteome</keyword>
<dbReference type="Gene3D" id="3.40.50.1010">
    <property type="entry name" value="5'-nuclease"/>
    <property type="match status" value="1"/>
</dbReference>
<dbReference type="Proteomes" id="UP000629098">
    <property type="component" value="Unassembled WGS sequence"/>
</dbReference>
<proteinExistence type="predicted"/>
<dbReference type="SUPFAM" id="SSF88723">
    <property type="entry name" value="PIN domain-like"/>
    <property type="match status" value="1"/>
</dbReference>
<feature type="domain" description="PIN" evidence="1">
    <location>
        <begin position="5"/>
        <end position="122"/>
    </location>
</feature>
<dbReference type="InterPro" id="IPR002716">
    <property type="entry name" value="PIN_dom"/>
</dbReference>
<evidence type="ECO:0000259" key="1">
    <source>
        <dbReference type="Pfam" id="PF01850"/>
    </source>
</evidence>
<dbReference type="EMBL" id="JACXAE010000069">
    <property type="protein sequence ID" value="MBD2774339.1"/>
    <property type="molecule type" value="Genomic_DNA"/>
</dbReference>
<dbReference type="RefSeq" id="WP_190831209.1">
    <property type="nucleotide sequence ID" value="NZ_CAWPPI010000069.1"/>
</dbReference>
<dbReference type="InterPro" id="IPR029060">
    <property type="entry name" value="PIN-like_dom_sf"/>
</dbReference>
<dbReference type="Pfam" id="PF01850">
    <property type="entry name" value="PIN"/>
    <property type="match status" value="1"/>
</dbReference>